<dbReference type="Proteomes" id="UP001055439">
    <property type="component" value="Chromosome 7"/>
</dbReference>
<keyword evidence="2" id="KW-1185">Reference proteome</keyword>
<evidence type="ECO:0000313" key="2">
    <source>
        <dbReference type="Proteomes" id="UP001055439"/>
    </source>
</evidence>
<gene>
    <name evidence="1" type="ORF">MUK42_05332</name>
</gene>
<organism evidence="1 2">
    <name type="scientific">Musa troglodytarum</name>
    <name type="common">fe'i banana</name>
    <dbReference type="NCBI Taxonomy" id="320322"/>
    <lineage>
        <taxon>Eukaryota</taxon>
        <taxon>Viridiplantae</taxon>
        <taxon>Streptophyta</taxon>
        <taxon>Embryophyta</taxon>
        <taxon>Tracheophyta</taxon>
        <taxon>Spermatophyta</taxon>
        <taxon>Magnoliopsida</taxon>
        <taxon>Liliopsida</taxon>
        <taxon>Zingiberales</taxon>
        <taxon>Musaceae</taxon>
        <taxon>Musa</taxon>
    </lineage>
</organism>
<protein>
    <submittedName>
        <fullName evidence="1">Uncharacterized protein</fullName>
    </submittedName>
</protein>
<dbReference type="EMBL" id="CP097509">
    <property type="protein sequence ID" value="URE16575.1"/>
    <property type="molecule type" value="Genomic_DNA"/>
</dbReference>
<name>A0A9E7GKY0_9LILI</name>
<evidence type="ECO:0000313" key="1">
    <source>
        <dbReference type="EMBL" id="URE16575.1"/>
    </source>
</evidence>
<proteinExistence type="predicted"/>
<sequence>MSVRIIKERQKNDAVEQSSICCLAMILLGEAGTVVDAIHTKQDIDSSEVDRSLADNKMSCLPTPLQIFCDMKIYDNTYSNVKY</sequence>
<dbReference type="AlphaFoldDB" id="A0A9E7GKY0"/>
<accession>A0A9E7GKY0</accession>
<reference evidence="1" key="1">
    <citation type="submission" date="2022-05" db="EMBL/GenBank/DDBJ databases">
        <title>The Musa troglodytarum L. genome provides insights into the mechanism of non-climacteric behaviour and enrichment of carotenoids.</title>
        <authorList>
            <person name="Wang J."/>
        </authorList>
    </citation>
    <scope>NUCLEOTIDE SEQUENCE</scope>
    <source>
        <tissue evidence="1">Leaf</tissue>
    </source>
</reference>